<evidence type="ECO:0000313" key="2">
    <source>
        <dbReference type="EMBL" id="CBK98782.1"/>
    </source>
</evidence>
<dbReference type="STRING" id="718252.FP2_12580"/>
<dbReference type="RefSeq" id="WP_015564483.1">
    <property type="nucleotide sequence ID" value="NC_021042.1"/>
</dbReference>
<proteinExistence type="predicted"/>
<gene>
    <name evidence="2" type="ORF">FP2_12580</name>
</gene>
<feature type="signal peptide" evidence="1">
    <location>
        <begin position="1"/>
        <end position="24"/>
    </location>
</feature>
<dbReference type="PATRIC" id="fig|718252.3.peg.2614"/>
<keyword evidence="3" id="KW-1185">Reference proteome</keyword>
<accession>D4JXN3</accession>
<dbReference type="BioCyc" id="FPRA718252:G1375-1068-MONOMER"/>
<dbReference type="AlphaFoldDB" id="D4JXN3"/>
<reference evidence="2 3" key="1">
    <citation type="submission" date="2010-03" db="EMBL/GenBank/DDBJ databases">
        <title>The genome sequence of Faecalibacterium prausnitzii L2/6.</title>
        <authorList>
            <consortium name="metaHIT consortium -- http://www.metahit.eu/"/>
            <person name="Pajon A."/>
            <person name="Turner K."/>
            <person name="Parkhill J."/>
            <person name="Duncan S."/>
            <person name="Flint H."/>
        </authorList>
    </citation>
    <scope>NUCLEOTIDE SEQUENCE [LARGE SCALE GENOMIC DNA]</scope>
    <source>
        <strain evidence="3">L2-6</strain>
    </source>
</reference>
<dbReference type="Proteomes" id="UP000008804">
    <property type="component" value="Chromosome"/>
</dbReference>
<name>D4JXN3_9FIRM</name>
<dbReference type="EMBL" id="FP929045">
    <property type="protein sequence ID" value="CBK98782.1"/>
    <property type="molecule type" value="Genomic_DNA"/>
</dbReference>
<protein>
    <submittedName>
        <fullName evidence="2">Uncharacterized protein</fullName>
    </submittedName>
</protein>
<dbReference type="KEGG" id="fpr:FP2_12580"/>
<sequence>MRTAQRLAALGVVAAIVLSGCSNGKDSYSSAEKEESGQPLQSASISASSSVESAELAESANAGYPTLKEIAQNYNGCALEYPNMEELSVAWLYNGGEGNFCLFDVDGRVHHVFESGTYIASGFYNGMCMTSTRVMAKEDGTLFRPSYLSNDEIIIRYAKDDDGTLLWTVRREDSIEGTKAIITAWDTNGEIRFQCDTTRDEFSKMNSDTVYKDLANNDYDSIGISQAFAYCGGSVYRIRSDFYYVFMNIDTEKFFSVREPNAYLIQAEGNLMIRTMPGLRALDDDFNELPEWEAIKSRRSETPVLSEGLIYLDVRRDAGDFEDYPSGFYDVHLNQVIDLSKYNIQSIYEDEPRFINGYAVLQMKNPEGVPFWGVIKRDGTWAAEPQKGSVRYVYQTADGVLITTCEENIEQWYTYDQTGTKLDEWDRIKFDGSYGYAQDSSSGHRGICEVYNGYTYASLNSHVAKISSDGSYEYLS</sequence>
<organism evidence="2 3">
    <name type="scientific">Faecalibacterium prausnitzii L2-6</name>
    <dbReference type="NCBI Taxonomy" id="718252"/>
    <lineage>
        <taxon>Bacteria</taxon>
        <taxon>Bacillati</taxon>
        <taxon>Bacillota</taxon>
        <taxon>Clostridia</taxon>
        <taxon>Eubacteriales</taxon>
        <taxon>Oscillospiraceae</taxon>
        <taxon>Faecalibacterium</taxon>
    </lineage>
</organism>
<dbReference type="PROSITE" id="PS51257">
    <property type="entry name" value="PROKAR_LIPOPROTEIN"/>
    <property type="match status" value="1"/>
</dbReference>
<reference evidence="2 3" key="2">
    <citation type="submission" date="2010-03" db="EMBL/GenBank/DDBJ databases">
        <authorList>
            <person name="Pajon A."/>
        </authorList>
    </citation>
    <scope>NUCLEOTIDE SEQUENCE [LARGE SCALE GENOMIC DNA]</scope>
    <source>
        <strain evidence="3">L2-6</strain>
    </source>
</reference>
<dbReference type="HOGENOM" id="CLU_573355_0_0_9"/>
<keyword evidence="1" id="KW-0732">Signal</keyword>
<feature type="chain" id="PRO_5039328667" evidence="1">
    <location>
        <begin position="25"/>
        <end position="476"/>
    </location>
</feature>
<evidence type="ECO:0000313" key="3">
    <source>
        <dbReference type="Proteomes" id="UP000008804"/>
    </source>
</evidence>
<evidence type="ECO:0000256" key="1">
    <source>
        <dbReference type="SAM" id="SignalP"/>
    </source>
</evidence>